<accession>A0A540MRG9</accession>
<dbReference type="STRING" id="106549.A0A540MRG9"/>
<gene>
    <name evidence="1" type="ORF">C1H46_013553</name>
</gene>
<evidence type="ECO:0000313" key="2">
    <source>
        <dbReference type="Proteomes" id="UP000315295"/>
    </source>
</evidence>
<comment type="caution">
    <text evidence="1">The sequence shown here is derived from an EMBL/GenBank/DDBJ whole genome shotgun (WGS) entry which is preliminary data.</text>
</comment>
<dbReference type="Proteomes" id="UP000315295">
    <property type="component" value="Unassembled WGS sequence"/>
</dbReference>
<keyword evidence="2" id="KW-1185">Reference proteome</keyword>
<proteinExistence type="predicted"/>
<protein>
    <submittedName>
        <fullName evidence="1">Uncharacterized protein</fullName>
    </submittedName>
</protein>
<sequence length="103" mass="11606">MDSSSASLALSASSVNLAMAAFVDATLMAISAFYTHKRSVDQVIELLIEFRRKLNRVSSNRTTVEAEEEKVYNKDGEELEKNLWEATMAVADERSRRGRRFST</sequence>
<dbReference type="EMBL" id="VIEB01000205">
    <property type="protein sequence ID" value="TQE00843.1"/>
    <property type="molecule type" value="Genomic_DNA"/>
</dbReference>
<evidence type="ECO:0000313" key="1">
    <source>
        <dbReference type="EMBL" id="TQE00843.1"/>
    </source>
</evidence>
<dbReference type="AlphaFoldDB" id="A0A540MRG9"/>
<organism evidence="1 2">
    <name type="scientific">Malus baccata</name>
    <name type="common">Siberian crab apple</name>
    <name type="synonym">Pyrus baccata</name>
    <dbReference type="NCBI Taxonomy" id="106549"/>
    <lineage>
        <taxon>Eukaryota</taxon>
        <taxon>Viridiplantae</taxon>
        <taxon>Streptophyta</taxon>
        <taxon>Embryophyta</taxon>
        <taxon>Tracheophyta</taxon>
        <taxon>Spermatophyta</taxon>
        <taxon>Magnoliopsida</taxon>
        <taxon>eudicotyledons</taxon>
        <taxon>Gunneridae</taxon>
        <taxon>Pentapetalae</taxon>
        <taxon>rosids</taxon>
        <taxon>fabids</taxon>
        <taxon>Rosales</taxon>
        <taxon>Rosaceae</taxon>
        <taxon>Amygdaloideae</taxon>
        <taxon>Maleae</taxon>
        <taxon>Malus</taxon>
    </lineage>
</organism>
<reference evidence="1 2" key="1">
    <citation type="journal article" date="2019" name="G3 (Bethesda)">
        <title>Sequencing of a Wild Apple (Malus baccata) Genome Unravels the Differences Between Cultivated and Wild Apple Species Regarding Disease Resistance and Cold Tolerance.</title>
        <authorList>
            <person name="Chen X."/>
        </authorList>
    </citation>
    <scope>NUCLEOTIDE SEQUENCE [LARGE SCALE GENOMIC DNA]</scope>
    <source>
        <strain evidence="2">cv. Shandingzi</strain>
        <tissue evidence="1">Leaves</tissue>
    </source>
</reference>
<name>A0A540MRG9_MALBA</name>